<evidence type="ECO:0000256" key="1">
    <source>
        <dbReference type="ARBA" id="ARBA00010928"/>
    </source>
</evidence>
<dbReference type="SUPFAM" id="SSF55347">
    <property type="entry name" value="Glyceraldehyde-3-phosphate dehydrogenase-like, C-terminal domain"/>
    <property type="match status" value="1"/>
</dbReference>
<dbReference type="SUPFAM" id="SSF51735">
    <property type="entry name" value="NAD(P)-binding Rossmann-fold domains"/>
    <property type="match status" value="1"/>
</dbReference>
<feature type="non-terminal residue" evidence="5">
    <location>
        <position position="248"/>
    </location>
</feature>
<sequence>MSQKIQWGILGTGSIAHKFATGLSFLSDAELVSVGSRNTERANQFADGFDIPNRHPSYESLASDPNVDIIYVATPHNLHCENTQLCLESGKAVICEKPFAINADQATRMIESAQAEKLFLMEAMWTRYLPLMVELQAMLAENLIGEVRMLTADFGFRAGINPESRLFTPKLGGGALLDVGVYTVSLSSMIFGSPTQVVSLAHLGETGVDEQAGIVLGHAQNELAILHTAIRTNTPQEAIIMGTKGRIR</sequence>
<dbReference type="GO" id="GO:0016491">
    <property type="term" value="F:oxidoreductase activity"/>
    <property type="evidence" value="ECO:0007669"/>
    <property type="project" value="UniProtKB-KW"/>
</dbReference>
<dbReference type="PANTHER" id="PTHR22604">
    <property type="entry name" value="OXIDOREDUCTASES"/>
    <property type="match status" value="1"/>
</dbReference>
<dbReference type="EMBL" id="UINC01162211">
    <property type="protein sequence ID" value="SVD61841.1"/>
    <property type="molecule type" value="Genomic_DNA"/>
</dbReference>
<dbReference type="Gene3D" id="3.30.360.10">
    <property type="entry name" value="Dihydrodipicolinate Reductase, domain 2"/>
    <property type="match status" value="1"/>
</dbReference>
<dbReference type="Pfam" id="PF22725">
    <property type="entry name" value="GFO_IDH_MocA_C3"/>
    <property type="match status" value="1"/>
</dbReference>
<evidence type="ECO:0000256" key="2">
    <source>
        <dbReference type="ARBA" id="ARBA00023002"/>
    </source>
</evidence>
<feature type="domain" description="GFO/IDH/MocA-like oxidoreductase" evidence="4">
    <location>
        <begin position="134"/>
        <end position="248"/>
    </location>
</feature>
<dbReference type="InterPro" id="IPR036291">
    <property type="entry name" value="NAD(P)-bd_dom_sf"/>
</dbReference>
<proteinExistence type="inferred from homology"/>
<organism evidence="5">
    <name type="scientific">marine metagenome</name>
    <dbReference type="NCBI Taxonomy" id="408172"/>
    <lineage>
        <taxon>unclassified sequences</taxon>
        <taxon>metagenomes</taxon>
        <taxon>ecological metagenomes</taxon>
    </lineage>
</organism>
<dbReference type="Gene3D" id="3.40.50.720">
    <property type="entry name" value="NAD(P)-binding Rossmann-like Domain"/>
    <property type="match status" value="1"/>
</dbReference>
<dbReference type="GO" id="GO:0000166">
    <property type="term" value="F:nucleotide binding"/>
    <property type="evidence" value="ECO:0007669"/>
    <property type="project" value="InterPro"/>
</dbReference>
<dbReference type="InterPro" id="IPR000683">
    <property type="entry name" value="Gfo/Idh/MocA-like_OxRdtase_N"/>
</dbReference>
<dbReference type="AlphaFoldDB" id="A0A382WUY0"/>
<gene>
    <name evidence="5" type="ORF">METZ01_LOCUS414695</name>
</gene>
<comment type="similarity">
    <text evidence="1">Belongs to the Gfo/Idh/MocA family.</text>
</comment>
<evidence type="ECO:0000313" key="5">
    <source>
        <dbReference type="EMBL" id="SVD61841.1"/>
    </source>
</evidence>
<accession>A0A382WUY0</accession>
<name>A0A382WUY0_9ZZZZ</name>
<protein>
    <recommendedName>
        <fullName evidence="6">Gfo/Idh/MocA-like oxidoreductase N-terminal domain-containing protein</fullName>
    </recommendedName>
</protein>
<feature type="domain" description="Gfo/Idh/MocA-like oxidoreductase N-terminal" evidence="3">
    <location>
        <begin position="5"/>
        <end position="121"/>
    </location>
</feature>
<dbReference type="PANTHER" id="PTHR22604:SF105">
    <property type="entry name" value="TRANS-1,2-DIHYDROBENZENE-1,2-DIOL DEHYDROGENASE"/>
    <property type="match status" value="1"/>
</dbReference>
<evidence type="ECO:0008006" key="6">
    <source>
        <dbReference type="Google" id="ProtNLM"/>
    </source>
</evidence>
<evidence type="ECO:0000259" key="3">
    <source>
        <dbReference type="Pfam" id="PF01408"/>
    </source>
</evidence>
<keyword evidence="2" id="KW-0560">Oxidoreductase</keyword>
<dbReference type="Pfam" id="PF01408">
    <property type="entry name" value="GFO_IDH_MocA"/>
    <property type="match status" value="1"/>
</dbReference>
<evidence type="ECO:0000259" key="4">
    <source>
        <dbReference type="Pfam" id="PF22725"/>
    </source>
</evidence>
<dbReference type="InterPro" id="IPR055170">
    <property type="entry name" value="GFO_IDH_MocA-like_dom"/>
</dbReference>
<reference evidence="5" key="1">
    <citation type="submission" date="2018-05" db="EMBL/GenBank/DDBJ databases">
        <authorList>
            <person name="Lanie J.A."/>
            <person name="Ng W.-L."/>
            <person name="Kazmierczak K.M."/>
            <person name="Andrzejewski T.M."/>
            <person name="Davidsen T.M."/>
            <person name="Wayne K.J."/>
            <person name="Tettelin H."/>
            <person name="Glass J.I."/>
            <person name="Rusch D."/>
            <person name="Podicherti R."/>
            <person name="Tsui H.-C.T."/>
            <person name="Winkler M.E."/>
        </authorList>
    </citation>
    <scope>NUCLEOTIDE SEQUENCE</scope>
</reference>
<dbReference type="InterPro" id="IPR050984">
    <property type="entry name" value="Gfo/Idh/MocA_domain"/>
</dbReference>